<dbReference type="PROSITE" id="PS51257">
    <property type="entry name" value="PROKAR_LIPOPROTEIN"/>
    <property type="match status" value="1"/>
</dbReference>
<keyword evidence="2 7" id="KW-0645">Protease</keyword>
<evidence type="ECO:0000256" key="6">
    <source>
        <dbReference type="ARBA" id="ARBA00023049"/>
    </source>
</evidence>
<dbReference type="GO" id="GO:0008241">
    <property type="term" value="F:peptidyl-dipeptidase activity"/>
    <property type="evidence" value="ECO:0007669"/>
    <property type="project" value="UniProtKB-EC"/>
</dbReference>
<comment type="cofactor">
    <cofactor evidence="7">
        <name>Zn(2+)</name>
        <dbReference type="ChEBI" id="CHEBI:29105"/>
    </cofactor>
    <text evidence="7">Binds 1 zinc ion.</text>
</comment>
<feature type="domain" description="Peptidase M3A/M3B catalytic" evidence="10">
    <location>
        <begin position="246"/>
        <end position="695"/>
    </location>
</feature>
<evidence type="ECO:0000256" key="7">
    <source>
        <dbReference type="RuleBase" id="RU003435"/>
    </source>
</evidence>
<evidence type="ECO:0000256" key="9">
    <source>
        <dbReference type="SAM" id="SignalP"/>
    </source>
</evidence>
<dbReference type="SUPFAM" id="SSF55486">
    <property type="entry name" value="Metalloproteases ('zincins'), catalytic domain"/>
    <property type="match status" value="1"/>
</dbReference>
<sequence>MKKILLTLTMGILLMGCAKNDNPFFETYKNKYGAPPFDKIKNEHYMPAFKEGIKKHQAEIDSIAESKDAPTFDNTIAAMDFSGELLKKVSSVFFNLYSSNTNKEMDKIANEISPILSEHNDNIYLNEKLFARVKTLYDNRSKLGLTAEQNRLLEKYHRNFIRSGAALNPDQKAKLREINKELGLAEIAFGQNVLEETNSYQKVVDNEDDLAGLPESVRQAAAEAAKEAKKEGKWIFTTQKASFIPVLQYSENRELRKELLMAYSTRANHNNAKDNKAVINKIMKLRTQKAQLLGFANSAEFILDDTMAKTPKTVYDFLATVWTPALAKAKEEAAELQKLMDAEGKGEKLEAWDWWYYSEKLRKAKYNLDEESLKPYFKLENVRQGVFDLASKLYGLKFKKLKNMPVYHPDVEVFEVDNADGSLVGILYTDYFPRAGKRAGAWMNNITEQYVKDGVDHRPIICNIGNFTKPTADKPSLLNMDEVETLFHEFGHALHGLLTKCTYPSMSGTNVSRDFVELPSQVMENWCWEPEVMKTYARHYKTNEIMPKALMDKIQKAGTFNQGFVNTELLAASLLDMDYHMIKDTTNFDVDAFEKASLARMGMIPEIIVRYRSSYFNHIFGGGYSAGYYSYTWAAVLDADAFQAFKETGDIYNPKVATAFRKKLLEKGDSEDPMKLYRDFRGANPNPDALLKKRGLK</sequence>
<dbReference type="OrthoDB" id="9773538at2"/>
<dbReference type="GO" id="GO:0004222">
    <property type="term" value="F:metalloendopeptidase activity"/>
    <property type="evidence" value="ECO:0007669"/>
    <property type="project" value="InterPro"/>
</dbReference>
<comment type="similarity">
    <text evidence="1 7">Belongs to the peptidase M3 family.</text>
</comment>
<dbReference type="GO" id="GO:0005829">
    <property type="term" value="C:cytosol"/>
    <property type="evidence" value="ECO:0007669"/>
    <property type="project" value="TreeGrafter"/>
</dbReference>
<dbReference type="Pfam" id="PF01432">
    <property type="entry name" value="Peptidase_M3"/>
    <property type="match status" value="1"/>
</dbReference>
<proteinExistence type="inferred from homology"/>
<dbReference type="eggNOG" id="COG0339">
    <property type="taxonomic scope" value="Bacteria"/>
</dbReference>
<feature type="region of interest" description="Disordered" evidence="8">
    <location>
        <begin position="676"/>
        <end position="697"/>
    </location>
</feature>
<keyword evidence="6 7" id="KW-0482">Metalloprotease</keyword>
<keyword evidence="12" id="KW-1185">Reference proteome</keyword>
<dbReference type="InterPro" id="IPR034005">
    <property type="entry name" value="M3A_DCP"/>
</dbReference>
<keyword evidence="11" id="KW-0121">Carboxypeptidase</keyword>
<feature type="chain" id="PRO_5003189538" evidence="9">
    <location>
        <begin position="21"/>
        <end position="697"/>
    </location>
</feature>
<dbReference type="GO" id="GO:0046872">
    <property type="term" value="F:metal ion binding"/>
    <property type="evidence" value="ECO:0007669"/>
    <property type="project" value="UniProtKB-UniRule"/>
</dbReference>
<protein>
    <submittedName>
        <fullName evidence="11">Peptidyl-dipeptidase Dcp</fullName>
        <ecNumber evidence="11">3.4.15.5</ecNumber>
    </submittedName>
</protein>
<dbReference type="Gene3D" id="3.40.390.10">
    <property type="entry name" value="Collagenase (Catalytic Domain)"/>
    <property type="match status" value="1"/>
</dbReference>
<dbReference type="Gene3D" id="1.10.1370.10">
    <property type="entry name" value="Neurolysin, domain 3"/>
    <property type="match status" value="1"/>
</dbReference>
<keyword evidence="3 7" id="KW-0479">Metal-binding</keyword>
<reference evidence="11 12" key="2">
    <citation type="journal article" date="2011" name="Stand. Genomic Sci.">
        <title>Complete genome sequence of Paludibacter propionicigenes type strain (WB4).</title>
        <authorList>
            <person name="Gronow S."/>
            <person name="Munk C."/>
            <person name="Lapidus A."/>
            <person name="Nolan M."/>
            <person name="Lucas S."/>
            <person name="Hammon N."/>
            <person name="Deshpande S."/>
            <person name="Cheng J.F."/>
            <person name="Tapia R."/>
            <person name="Han C."/>
            <person name="Goodwin L."/>
            <person name="Pitluck S."/>
            <person name="Liolios K."/>
            <person name="Ivanova N."/>
            <person name="Mavromatis K."/>
            <person name="Mikhailova N."/>
            <person name="Pati A."/>
            <person name="Chen A."/>
            <person name="Palaniappan K."/>
            <person name="Land M."/>
            <person name="Hauser L."/>
            <person name="Chang Y.J."/>
            <person name="Jeffries C.D."/>
            <person name="Brambilla E."/>
            <person name="Rohde M."/>
            <person name="Goker M."/>
            <person name="Detter J.C."/>
            <person name="Woyke T."/>
            <person name="Bristow J."/>
            <person name="Eisen J.A."/>
            <person name="Markowitz V."/>
            <person name="Hugenholtz P."/>
            <person name="Kyrpides N.C."/>
            <person name="Klenk H.P."/>
        </authorList>
    </citation>
    <scope>NUCLEOTIDE SEQUENCE [LARGE SCALE GENOMIC DNA]</scope>
    <source>
        <strain evidence="12">DSM 17365 / JCM 13257 / WB4</strain>
    </source>
</reference>
<evidence type="ECO:0000256" key="2">
    <source>
        <dbReference type="ARBA" id="ARBA00022670"/>
    </source>
</evidence>
<evidence type="ECO:0000313" key="12">
    <source>
        <dbReference type="Proteomes" id="UP000008718"/>
    </source>
</evidence>
<dbReference type="InterPro" id="IPR024079">
    <property type="entry name" value="MetalloPept_cat_dom_sf"/>
</dbReference>
<dbReference type="Proteomes" id="UP000008718">
    <property type="component" value="Chromosome"/>
</dbReference>
<dbReference type="AlphaFoldDB" id="E4T841"/>
<keyword evidence="5 7" id="KW-0862">Zinc</keyword>
<feature type="signal peptide" evidence="9">
    <location>
        <begin position="1"/>
        <end position="20"/>
    </location>
</feature>
<evidence type="ECO:0000256" key="3">
    <source>
        <dbReference type="ARBA" id="ARBA00022723"/>
    </source>
</evidence>
<dbReference type="GO" id="GO:0004180">
    <property type="term" value="F:carboxypeptidase activity"/>
    <property type="evidence" value="ECO:0007669"/>
    <property type="project" value="UniProtKB-KW"/>
</dbReference>
<dbReference type="HOGENOM" id="CLU_001805_4_0_10"/>
<dbReference type="RefSeq" id="WP_013446254.1">
    <property type="nucleotide sequence ID" value="NC_014734.1"/>
</dbReference>
<organism evidence="11 12">
    <name type="scientific">Paludibacter propionicigenes (strain DSM 17365 / JCM 13257 / WB4)</name>
    <dbReference type="NCBI Taxonomy" id="694427"/>
    <lineage>
        <taxon>Bacteria</taxon>
        <taxon>Pseudomonadati</taxon>
        <taxon>Bacteroidota</taxon>
        <taxon>Bacteroidia</taxon>
        <taxon>Bacteroidales</taxon>
        <taxon>Paludibacteraceae</taxon>
        <taxon>Paludibacter</taxon>
    </lineage>
</organism>
<evidence type="ECO:0000259" key="10">
    <source>
        <dbReference type="Pfam" id="PF01432"/>
    </source>
</evidence>
<dbReference type="EC" id="3.4.15.5" evidence="11"/>
<dbReference type="EMBL" id="CP002345">
    <property type="protein sequence ID" value="ADQ80885.1"/>
    <property type="molecule type" value="Genomic_DNA"/>
</dbReference>
<dbReference type="STRING" id="694427.Palpr_2755"/>
<dbReference type="PANTHER" id="PTHR43660:SF1">
    <property type="entry name" value="DIPEPTIDYL CARBOXYPEPTIDASE"/>
    <property type="match status" value="1"/>
</dbReference>
<dbReference type="KEGG" id="ppn:Palpr_2755"/>
<dbReference type="PANTHER" id="PTHR43660">
    <property type="entry name" value="DIPEPTIDYL CARBOXYPEPTIDASE"/>
    <property type="match status" value="1"/>
</dbReference>
<dbReference type="InterPro" id="IPR024077">
    <property type="entry name" value="Neurolysin/TOP_dom2"/>
</dbReference>
<keyword evidence="9" id="KW-0732">Signal</keyword>
<dbReference type="Gene3D" id="1.10.1370.40">
    <property type="match status" value="1"/>
</dbReference>
<evidence type="ECO:0000313" key="11">
    <source>
        <dbReference type="EMBL" id="ADQ80885.1"/>
    </source>
</evidence>
<dbReference type="InterPro" id="IPR045090">
    <property type="entry name" value="Pept_M3A_M3B"/>
</dbReference>
<evidence type="ECO:0000256" key="5">
    <source>
        <dbReference type="ARBA" id="ARBA00022833"/>
    </source>
</evidence>
<evidence type="ECO:0000256" key="1">
    <source>
        <dbReference type="ARBA" id="ARBA00006040"/>
    </source>
</evidence>
<dbReference type="CDD" id="cd06456">
    <property type="entry name" value="M3A_DCP"/>
    <property type="match status" value="1"/>
</dbReference>
<accession>E4T841</accession>
<gene>
    <name evidence="11" type="ordered locus">Palpr_2755</name>
</gene>
<dbReference type="GO" id="GO:0006508">
    <property type="term" value="P:proteolysis"/>
    <property type="evidence" value="ECO:0007669"/>
    <property type="project" value="UniProtKB-KW"/>
</dbReference>
<evidence type="ECO:0000256" key="8">
    <source>
        <dbReference type="SAM" id="MobiDB-lite"/>
    </source>
</evidence>
<dbReference type="FunFam" id="3.40.390.10:FF:000009">
    <property type="entry name" value="Oligopeptidase A"/>
    <property type="match status" value="1"/>
</dbReference>
<name>E4T841_PALPW</name>
<keyword evidence="4 7" id="KW-0378">Hydrolase</keyword>
<evidence type="ECO:0000256" key="4">
    <source>
        <dbReference type="ARBA" id="ARBA00022801"/>
    </source>
</evidence>
<reference key="1">
    <citation type="submission" date="2010-11" db="EMBL/GenBank/DDBJ databases">
        <title>The complete genome of Paludibacter propionicigenes DSM 17365.</title>
        <authorList>
            <consortium name="US DOE Joint Genome Institute (JGI-PGF)"/>
            <person name="Lucas S."/>
            <person name="Copeland A."/>
            <person name="Lapidus A."/>
            <person name="Bruce D."/>
            <person name="Goodwin L."/>
            <person name="Pitluck S."/>
            <person name="Kyrpides N."/>
            <person name="Mavromatis K."/>
            <person name="Ivanova N."/>
            <person name="Munk A.C."/>
            <person name="Brettin T."/>
            <person name="Detter J.C."/>
            <person name="Han C."/>
            <person name="Tapia R."/>
            <person name="Land M."/>
            <person name="Hauser L."/>
            <person name="Markowitz V."/>
            <person name="Cheng J.-F."/>
            <person name="Hugenholtz P."/>
            <person name="Woyke T."/>
            <person name="Wu D."/>
            <person name="Gronow S."/>
            <person name="Wellnitz S."/>
            <person name="Brambilla E."/>
            <person name="Klenk H.-P."/>
            <person name="Eisen J.A."/>
        </authorList>
    </citation>
    <scope>NUCLEOTIDE SEQUENCE</scope>
    <source>
        <strain>WB4</strain>
    </source>
</reference>
<dbReference type="InterPro" id="IPR001567">
    <property type="entry name" value="Pept_M3A_M3B_dom"/>
</dbReference>